<keyword evidence="2" id="KW-0533">Nickel</keyword>
<dbReference type="NCBIfam" id="TIGR00073">
    <property type="entry name" value="hypB"/>
    <property type="match status" value="1"/>
</dbReference>
<evidence type="ECO:0000313" key="11">
    <source>
        <dbReference type="EMBL" id="WAR43816.1"/>
    </source>
</evidence>
<dbReference type="InterPro" id="IPR003495">
    <property type="entry name" value="CobW/HypB/UreG_nucleotide-bd"/>
</dbReference>
<protein>
    <recommendedName>
        <fullName evidence="8">Hydrogenase maturation factor HypB</fullName>
    </recommendedName>
</protein>
<reference evidence="11" key="1">
    <citation type="submission" date="2022-11" db="EMBL/GenBank/DDBJ databases">
        <title>Methylomonas rapida sp. nov., Carotenoid-Producing Obligate Methanotrophs with High Growth Characteristics and Biotechnological Potential.</title>
        <authorList>
            <person name="Tikhonova E.N."/>
            <person name="Suleimanov R.Z."/>
            <person name="Miroshnikov K."/>
            <person name="Oshkin I.Y."/>
            <person name="Belova S.E."/>
            <person name="Danilova O.V."/>
            <person name="Ashikhmin A."/>
            <person name="Konopkin A."/>
            <person name="But S.Y."/>
            <person name="Khmelenina V.N."/>
            <person name="Kuznetsov N."/>
            <person name="Pimenov N.V."/>
            <person name="Dedysh S.N."/>
        </authorList>
    </citation>
    <scope>NUCLEOTIDE SEQUENCE</scope>
    <source>
        <strain evidence="11">MP1</strain>
    </source>
</reference>
<feature type="domain" description="CobW/HypB/UreG nucleotide-binding" evidence="10">
    <location>
        <begin position="58"/>
        <end position="205"/>
    </location>
</feature>
<evidence type="ECO:0000256" key="9">
    <source>
        <dbReference type="SAM" id="MobiDB-lite"/>
    </source>
</evidence>
<organism evidence="11 12">
    <name type="scientific">Methylomonas rapida</name>
    <dbReference type="NCBI Taxonomy" id="2963939"/>
    <lineage>
        <taxon>Bacteria</taxon>
        <taxon>Pseudomonadati</taxon>
        <taxon>Pseudomonadota</taxon>
        <taxon>Gammaproteobacteria</taxon>
        <taxon>Methylococcales</taxon>
        <taxon>Methylococcaceae</taxon>
        <taxon>Methylomonas</taxon>
    </lineage>
</organism>
<evidence type="ECO:0000256" key="3">
    <source>
        <dbReference type="ARBA" id="ARBA00022723"/>
    </source>
</evidence>
<dbReference type="SUPFAM" id="SSF52540">
    <property type="entry name" value="P-loop containing nucleoside triphosphate hydrolases"/>
    <property type="match status" value="1"/>
</dbReference>
<dbReference type="InterPro" id="IPR004392">
    <property type="entry name" value="Hyd_mat_HypB"/>
</dbReference>
<comment type="similarity">
    <text evidence="1">Belongs to the SIMIBI class G3E GTPase family. HypB/HupM subfamily.</text>
</comment>
<dbReference type="EMBL" id="CP113517">
    <property type="protein sequence ID" value="WAR43816.1"/>
    <property type="molecule type" value="Genomic_DNA"/>
</dbReference>
<evidence type="ECO:0000313" key="12">
    <source>
        <dbReference type="Proteomes" id="UP001162780"/>
    </source>
</evidence>
<evidence type="ECO:0000256" key="8">
    <source>
        <dbReference type="ARBA" id="ARBA00035238"/>
    </source>
</evidence>
<evidence type="ECO:0000259" key="10">
    <source>
        <dbReference type="Pfam" id="PF02492"/>
    </source>
</evidence>
<dbReference type="Pfam" id="PF02492">
    <property type="entry name" value="cobW"/>
    <property type="match status" value="1"/>
</dbReference>
<keyword evidence="4" id="KW-0547">Nucleotide-binding</keyword>
<evidence type="ECO:0000256" key="1">
    <source>
        <dbReference type="ARBA" id="ARBA00006211"/>
    </source>
</evidence>
<dbReference type="RefSeq" id="WP_255188803.1">
    <property type="nucleotide sequence ID" value="NZ_CP113517.1"/>
</dbReference>
<evidence type="ECO:0000256" key="7">
    <source>
        <dbReference type="ARBA" id="ARBA00023134"/>
    </source>
</evidence>
<evidence type="ECO:0000256" key="2">
    <source>
        <dbReference type="ARBA" id="ARBA00022596"/>
    </source>
</evidence>
<keyword evidence="5" id="KW-0378">Hydrolase</keyword>
<accession>A0ABY7GH88</accession>
<keyword evidence="12" id="KW-1185">Reference proteome</keyword>
<keyword evidence="6" id="KW-0862">Zinc</keyword>
<dbReference type="PANTHER" id="PTHR30134">
    <property type="entry name" value="HYDROGENASE PROTEIN ASSEMBLY PROTEIN, NICKEL CHAPERONE"/>
    <property type="match status" value="1"/>
</dbReference>
<feature type="region of interest" description="Disordered" evidence="9">
    <location>
        <begin position="248"/>
        <end position="279"/>
    </location>
</feature>
<gene>
    <name evidence="11" type="primary">hypB</name>
    <name evidence="11" type="ORF">NM686_015735</name>
</gene>
<dbReference type="InterPro" id="IPR027417">
    <property type="entry name" value="P-loop_NTPase"/>
</dbReference>
<dbReference type="Gene3D" id="3.40.50.300">
    <property type="entry name" value="P-loop containing nucleotide triphosphate hydrolases"/>
    <property type="match status" value="1"/>
</dbReference>
<dbReference type="PANTHER" id="PTHR30134:SF2">
    <property type="entry name" value="HYDROGENASE MATURATION FACTOR HYPB"/>
    <property type="match status" value="1"/>
</dbReference>
<keyword evidence="7" id="KW-0342">GTP-binding</keyword>
<evidence type="ECO:0000256" key="6">
    <source>
        <dbReference type="ARBA" id="ARBA00022833"/>
    </source>
</evidence>
<keyword evidence="3" id="KW-0479">Metal-binding</keyword>
<dbReference type="CDD" id="cd05390">
    <property type="entry name" value="HypB"/>
    <property type="match status" value="1"/>
</dbReference>
<sequence>MCNTCGCNVTSGNRHLLFTAPAQKPVSAVTVLSNLLKHNDAHAEQNRARLDAQGVLAINLMSSPGSGKTALLEATIQRLKDSLNIGVIEGDLETENDADRIRAQGVPAHQITTGTACHLDAHLLGPALDHFDLSKLDLLFIENVGNLVCPASFDLGHHRNVTLLSVTEGDDKPAKYPVMFRAADLMLITKIDLLPHLDDFSPERAELCQRKLASSAPVFNLSSRSGQGMEAWLEWLQHEVAEHKQRVKNGQTLRPRVQQDGQSLHDPASQPRFRPVVRV</sequence>
<name>A0ABY7GH88_9GAMM</name>
<evidence type="ECO:0000256" key="4">
    <source>
        <dbReference type="ARBA" id="ARBA00022741"/>
    </source>
</evidence>
<evidence type="ECO:0000256" key="5">
    <source>
        <dbReference type="ARBA" id="ARBA00022801"/>
    </source>
</evidence>
<proteinExistence type="inferred from homology"/>
<dbReference type="Proteomes" id="UP001162780">
    <property type="component" value="Chromosome"/>
</dbReference>